<proteinExistence type="predicted"/>
<evidence type="ECO:0000256" key="2">
    <source>
        <dbReference type="SAM" id="Phobius"/>
    </source>
</evidence>
<keyword evidence="2" id="KW-0812">Transmembrane</keyword>
<organism evidence="3 4">
    <name type="scientific">Streptosporangium canum</name>
    <dbReference type="NCBI Taxonomy" id="324952"/>
    <lineage>
        <taxon>Bacteria</taxon>
        <taxon>Bacillati</taxon>
        <taxon>Actinomycetota</taxon>
        <taxon>Actinomycetes</taxon>
        <taxon>Streptosporangiales</taxon>
        <taxon>Streptosporangiaceae</taxon>
        <taxon>Streptosporangium</taxon>
    </lineage>
</organism>
<feature type="transmembrane region" description="Helical" evidence="2">
    <location>
        <begin position="111"/>
        <end position="130"/>
    </location>
</feature>
<gene>
    <name evidence="3" type="ORF">SAMN05216275_10954</name>
</gene>
<name>A0A1I3RM31_9ACTN</name>
<feature type="compositionally biased region" description="Basic and acidic residues" evidence="1">
    <location>
        <begin position="152"/>
        <end position="165"/>
    </location>
</feature>
<accession>A0A1I3RM31</accession>
<feature type="region of interest" description="Disordered" evidence="1">
    <location>
        <begin position="151"/>
        <end position="197"/>
    </location>
</feature>
<evidence type="ECO:0000313" key="3">
    <source>
        <dbReference type="EMBL" id="SFJ46226.1"/>
    </source>
</evidence>
<dbReference type="Proteomes" id="UP000199111">
    <property type="component" value="Unassembled WGS sequence"/>
</dbReference>
<keyword evidence="2" id="KW-1133">Transmembrane helix</keyword>
<feature type="compositionally biased region" description="Basic and acidic residues" evidence="1">
    <location>
        <begin position="172"/>
        <end position="187"/>
    </location>
</feature>
<protein>
    <recommendedName>
        <fullName evidence="5">DUF3618 domain-containing protein</fullName>
    </recommendedName>
</protein>
<keyword evidence="2" id="KW-0472">Membrane</keyword>
<evidence type="ECO:0000313" key="4">
    <source>
        <dbReference type="Proteomes" id="UP000199111"/>
    </source>
</evidence>
<dbReference type="AlphaFoldDB" id="A0A1I3RM31"/>
<reference evidence="4" key="1">
    <citation type="submission" date="2016-10" db="EMBL/GenBank/DDBJ databases">
        <authorList>
            <person name="Varghese N."/>
            <person name="Submissions S."/>
        </authorList>
    </citation>
    <scope>NUCLEOTIDE SEQUENCE [LARGE SCALE GENOMIC DNA]</scope>
    <source>
        <strain evidence="4">CGMCC 4.2126</strain>
    </source>
</reference>
<dbReference type="EMBL" id="FOQY01000009">
    <property type="protein sequence ID" value="SFJ46226.1"/>
    <property type="molecule type" value="Genomic_DNA"/>
</dbReference>
<feature type="compositionally biased region" description="Low complexity" evidence="1">
    <location>
        <begin position="188"/>
        <end position="197"/>
    </location>
</feature>
<evidence type="ECO:0008006" key="5">
    <source>
        <dbReference type="Google" id="ProtNLM"/>
    </source>
</evidence>
<keyword evidence="4" id="KW-1185">Reference proteome</keyword>
<sequence>MPLAQFGKRHIEIVIPETRLDQVKAQVARAADRVGPMAAHARDAATHARDAATHARGTANDKVYVARGWAAPRLDAAAHSFEEQLAPKISAMLSQAATKIDPTPAAKSRRWPMVLLFTGLAVGAIGFAMYRKSADQWTEAMKDSTADASRWVGEKAHSATDKASEMMHGVKSKAESTAEETAHKADAQADQAAKKMS</sequence>
<evidence type="ECO:0000256" key="1">
    <source>
        <dbReference type="SAM" id="MobiDB-lite"/>
    </source>
</evidence>